<reference evidence="6 7" key="1">
    <citation type="submission" date="2024-10" db="EMBL/GenBank/DDBJ databases">
        <authorList>
            <person name="Kim D."/>
        </authorList>
    </citation>
    <scope>NUCLEOTIDE SEQUENCE [LARGE SCALE GENOMIC DNA]</scope>
    <source>
        <strain evidence="6">BH-2024</strain>
    </source>
</reference>
<feature type="transmembrane region" description="Helical" evidence="5">
    <location>
        <begin position="151"/>
        <end position="176"/>
    </location>
</feature>
<evidence type="ECO:0000256" key="1">
    <source>
        <dbReference type="ARBA" id="ARBA00004370"/>
    </source>
</evidence>
<keyword evidence="3 5" id="KW-1133">Transmembrane helix</keyword>
<comment type="subcellular location">
    <subcellularLocation>
        <location evidence="1">Membrane</location>
    </subcellularLocation>
</comment>
<feature type="transmembrane region" description="Helical" evidence="5">
    <location>
        <begin position="45"/>
        <end position="69"/>
    </location>
</feature>
<keyword evidence="4 5" id="KW-0472">Membrane</keyword>
<keyword evidence="7" id="KW-1185">Reference proteome</keyword>
<dbReference type="Proteomes" id="UP001620626">
    <property type="component" value="Unassembled WGS sequence"/>
</dbReference>
<organism evidence="6 7">
    <name type="scientific">Heterodera trifolii</name>
    <dbReference type="NCBI Taxonomy" id="157864"/>
    <lineage>
        <taxon>Eukaryota</taxon>
        <taxon>Metazoa</taxon>
        <taxon>Ecdysozoa</taxon>
        <taxon>Nematoda</taxon>
        <taxon>Chromadorea</taxon>
        <taxon>Rhabditida</taxon>
        <taxon>Tylenchina</taxon>
        <taxon>Tylenchomorpha</taxon>
        <taxon>Tylenchoidea</taxon>
        <taxon>Heteroderidae</taxon>
        <taxon>Heteroderinae</taxon>
        <taxon>Heterodera</taxon>
    </lineage>
</organism>
<protein>
    <submittedName>
        <fullName evidence="6">Uncharacterized protein</fullName>
    </submittedName>
</protein>
<feature type="transmembrane region" description="Helical" evidence="5">
    <location>
        <begin position="75"/>
        <end position="102"/>
    </location>
</feature>
<evidence type="ECO:0000256" key="5">
    <source>
        <dbReference type="SAM" id="Phobius"/>
    </source>
</evidence>
<comment type="caution">
    <text evidence="6">The sequence shown here is derived from an EMBL/GenBank/DDBJ whole genome shotgun (WGS) entry which is preliminary data.</text>
</comment>
<evidence type="ECO:0000313" key="6">
    <source>
        <dbReference type="EMBL" id="KAL3088687.1"/>
    </source>
</evidence>
<feature type="transmembrane region" description="Helical" evidence="5">
    <location>
        <begin position="15"/>
        <end position="33"/>
    </location>
</feature>
<dbReference type="AlphaFoldDB" id="A0ABD2JDU2"/>
<dbReference type="Gene3D" id="1.20.1070.10">
    <property type="entry name" value="Rhodopsin 7-helix transmembrane proteins"/>
    <property type="match status" value="1"/>
</dbReference>
<gene>
    <name evidence="6" type="ORF">niasHT_023305</name>
</gene>
<dbReference type="SMART" id="SM01381">
    <property type="entry name" value="7TM_GPCR_Srsx"/>
    <property type="match status" value="1"/>
</dbReference>
<dbReference type="InterPro" id="IPR019424">
    <property type="entry name" value="7TM_GPCR_Srsx"/>
</dbReference>
<name>A0ABD2JDU2_9BILA</name>
<dbReference type="EMBL" id="JBICBT010000998">
    <property type="protein sequence ID" value="KAL3088687.1"/>
    <property type="molecule type" value="Genomic_DNA"/>
</dbReference>
<keyword evidence="2 5" id="KW-0812">Transmembrane</keyword>
<evidence type="ECO:0000313" key="7">
    <source>
        <dbReference type="Proteomes" id="UP001620626"/>
    </source>
</evidence>
<dbReference type="SUPFAM" id="SSF81321">
    <property type="entry name" value="Family A G protein-coupled receptor-like"/>
    <property type="match status" value="1"/>
</dbReference>
<feature type="transmembrane region" description="Helical" evidence="5">
    <location>
        <begin position="114"/>
        <end position="131"/>
    </location>
</feature>
<accession>A0ABD2JDU2</accession>
<dbReference type="InterPro" id="IPR000276">
    <property type="entry name" value="GPCR_Rhodpsn"/>
</dbReference>
<proteinExistence type="predicted"/>
<evidence type="ECO:0000256" key="4">
    <source>
        <dbReference type="ARBA" id="ARBA00023136"/>
    </source>
</evidence>
<dbReference type="Pfam" id="PF10320">
    <property type="entry name" value="7TM_GPCR_Srsx"/>
    <property type="match status" value="1"/>
</dbReference>
<sequence length="250" mass="28226">MSFFDNPVVLNGGKAFFAFLMFFSNGLLVFVSFKAKDLNSTCNWLITANSTCIAIYSFTFFVQFGIVFLSPSGIPLWQCCLFVSVPLFFMCCQFVLFPLIAFDRLIGTIFPLNWVLNVCSIVLYIALWLRVKMMSSSDSEERSNETANRKILFSLIAIFLVETFGWVFNLSVKLLLIQLGATDNTKWYVMSYTDYLTQFALALNPPILYALSSVYRTAFQKVLGFGQVNLPTFTIQVVPMNGSGKTIAQK</sequence>
<dbReference type="InterPro" id="IPR047130">
    <property type="entry name" value="7TM_GPCR_Srsx_nematod"/>
</dbReference>
<evidence type="ECO:0000256" key="2">
    <source>
        <dbReference type="ARBA" id="ARBA00022692"/>
    </source>
</evidence>
<dbReference type="GO" id="GO:0016020">
    <property type="term" value="C:membrane"/>
    <property type="evidence" value="ECO:0007669"/>
    <property type="project" value="UniProtKB-SubCell"/>
</dbReference>
<evidence type="ECO:0000256" key="3">
    <source>
        <dbReference type="ARBA" id="ARBA00022989"/>
    </source>
</evidence>
<dbReference type="PANTHER" id="PTHR23360:SF5">
    <property type="entry name" value="G-PROTEIN COUPLED RECEPTORS FAMILY 1 PROFILE DOMAIN-CONTAINING PROTEIN"/>
    <property type="match status" value="1"/>
</dbReference>
<dbReference type="PANTHER" id="PTHR23360">
    <property type="entry name" value="G-PROTEIN COUPLED RECEPTORS FAMILY 1 PROFILE DOMAIN-CONTAINING PROTEIN-RELATED"/>
    <property type="match status" value="1"/>
</dbReference>